<dbReference type="GO" id="GO:0005737">
    <property type="term" value="C:cytoplasm"/>
    <property type="evidence" value="ECO:0007669"/>
    <property type="project" value="UniProtKB-SubCell"/>
</dbReference>
<evidence type="ECO:0000259" key="7">
    <source>
        <dbReference type="Pfam" id="PF02601"/>
    </source>
</evidence>
<gene>
    <name evidence="5" type="primary">xseA</name>
    <name evidence="9" type="ordered locus">Hneap_0428</name>
</gene>
<dbReference type="NCBIfam" id="TIGR00237">
    <property type="entry name" value="xseA"/>
    <property type="match status" value="1"/>
</dbReference>
<keyword evidence="3 5" id="KW-0378">Hydrolase</keyword>
<dbReference type="InterPro" id="IPR003753">
    <property type="entry name" value="Exonuc_VII_L"/>
</dbReference>
<dbReference type="PANTHER" id="PTHR30008:SF0">
    <property type="entry name" value="EXODEOXYRIBONUCLEASE 7 LARGE SUBUNIT"/>
    <property type="match status" value="1"/>
</dbReference>
<evidence type="ECO:0000313" key="9">
    <source>
        <dbReference type="EMBL" id="ACX95285.1"/>
    </source>
</evidence>
<dbReference type="PANTHER" id="PTHR30008">
    <property type="entry name" value="EXODEOXYRIBONUCLEASE 7 LARGE SUBUNIT"/>
    <property type="match status" value="1"/>
</dbReference>
<dbReference type="Pfam" id="PF02601">
    <property type="entry name" value="Exonuc_VII_L"/>
    <property type="match status" value="1"/>
</dbReference>
<evidence type="ECO:0000256" key="5">
    <source>
        <dbReference type="HAMAP-Rule" id="MF_00378"/>
    </source>
</evidence>
<keyword evidence="1 5" id="KW-0963">Cytoplasm</keyword>
<dbReference type="RefSeq" id="WP_012823321.1">
    <property type="nucleotide sequence ID" value="NC_013422.1"/>
</dbReference>
<evidence type="ECO:0000256" key="1">
    <source>
        <dbReference type="ARBA" id="ARBA00022490"/>
    </source>
</evidence>
<dbReference type="STRING" id="555778.Hneap_0428"/>
<name>D0KXW2_HALNC</name>
<dbReference type="Proteomes" id="UP000009102">
    <property type="component" value="Chromosome"/>
</dbReference>
<comment type="function">
    <text evidence="5">Bidirectionally degrades single-stranded DNA into large acid-insoluble oligonucleotides, which are then degraded further into small acid-soluble oligonucleotides.</text>
</comment>
<dbReference type="HOGENOM" id="CLU_023625_3_1_6"/>
<sequence length="501" mass="54927">MSTILSVTSLNAMAKQILEANLSGVMVQGEVRSLTRAASGHMYFSLKDQQAEVRCALFRGQAMRVKTAFANGDAVVVRGSVSLYAPRGDYQLIVTGVELAGDGQLAVLFEALKKKLFAEGLFDAARKRAIPTLSRRILVISSAAGAALQDVLSTLTRRLPLVEINLVPVAVQGEAAAAELTAAVRGITSDSEFDVVLLVRGGGSMSDLWAFNDEGLARAIAACPVPVISGVGHEIDFTISDFVADARAATPTAAAELATPITLGELQAALVLQQEQLSRLIEDRLNAAGQRLDSSLNRLRQQRQRWLPQGHHQMMLSLRLQRAIRARWQDNLGQIRALTHRLQQRSPVHWVRQNHSRLEQMRWRLQQAIDQRLAAQRQNNLRLAAGLRPLIVLRQIELRQQNSQRITAHLHAAARQRLVRQQQRLEQAFGVLSALSPQRVLERGYSLVEAESGLLWHAAALQSALAESDRPLPLRLHFGDGVVPIEARSAQSGSIETGATE</sequence>
<dbReference type="GO" id="GO:0003676">
    <property type="term" value="F:nucleic acid binding"/>
    <property type="evidence" value="ECO:0007669"/>
    <property type="project" value="InterPro"/>
</dbReference>
<dbReference type="AlphaFoldDB" id="D0KXW2"/>
<dbReference type="CDD" id="cd04489">
    <property type="entry name" value="ExoVII_LU_OBF"/>
    <property type="match status" value="1"/>
</dbReference>
<organism evidence="9 10">
    <name type="scientific">Halothiobacillus neapolitanus (strain ATCC 23641 / DSM 15147 / CIP 104769 / NCIMB 8539 / c2)</name>
    <name type="common">Thiobacillus neapolitanus</name>
    <dbReference type="NCBI Taxonomy" id="555778"/>
    <lineage>
        <taxon>Bacteria</taxon>
        <taxon>Pseudomonadati</taxon>
        <taxon>Pseudomonadota</taxon>
        <taxon>Gammaproteobacteria</taxon>
        <taxon>Chromatiales</taxon>
        <taxon>Halothiobacillaceae</taxon>
        <taxon>Halothiobacillus</taxon>
    </lineage>
</organism>
<comment type="subcellular location">
    <subcellularLocation>
        <location evidence="5 6">Cytoplasm</location>
    </subcellularLocation>
</comment>
<reference evidence="9 10" key="1">
    <citation type="submission" date="2009-10" db="EMBL/GenBank/DDBJ databases">
        <title>Complete sequence of Halothiobacillus neapolitanus c2.</title>
        <authorList>
            <consortium name="US DOE Joint Genome Institute"/>
            <person name="Lucas S."/>
            <person name="Copeland A."/>
            <person name="Lapidus A."/>
            <person name="Glavina del Rio T."/>
            <person name="Tice H."/>
            <person name="Bruce D."/>
            <person name="Goodwin L."/>
            <person name="Pitluck S."/>
            <person name="Davenport K."/>
            <person name="Brettin T."/>
            <person name="Detter J.C."/>
            <person name="Han C."/>
            <person name="Tapia R."/>
            <person name="Larimer F."/>
            <person name="Land M."/>
            <person name="Hauser L."/>
            <person name="Kyrpides N."/>
            <person name="Mikhailova N."/>
            <person name="Kerfeld C."/>
            <person name="Cannon G."/>
            <person name="Heinhort S."/>
        </authorList>
    </citation>
    <scope>NUCLEOTIDE SEQUENCE [LARGE SCALE GENOMIC DNA]</scope>
    <source>
        <strain evidence="10">ATCC 23641 / c2</strain>
    </source>
</reference>
<accession>D0KXW2</accession>
<dbReference type="OrthoDB" id="9802795at2"/>
<dbReference type="Gene3D" id="2.40.50.1010">
    <property type="match status" value="1"/>
</dbReference>
<dbReference type="GO" id="GO:0006308">
    <property type="term" value="P:DNA catabolic process"/>
    <property type="evidence" value="ECO:0007669"/>
    <property type="project" value="UniProtKB-UniRule"/>
</dbReference>
<dbReference type="InterPro" id="IPR025824">
    <property type="entry name" value="OB-fold_nuc-bd_dom"/>
</dbReference>
<comment type="similarity">
    <text evidence="5 6">Belongs to the XseA family.</text>
</comment>
<evidence type="ECO:0000259" key="8">
    <source>
        <dbReference type="Pfam" id="PF13742"/>
    </source>
</evidence>
<evidence type="ECO:0000256" key="4">
    <source>
        <dbReference type="ARBA" id="ARBA00022839"/>
    </source>
</evidence>
<dbReference type="Pfam" id="PF13742">
    <property type="entry name" value="tRNA_anti_2"/>
    <property type="match status" value="1"/>
</dbReference>
<protein>
    <recommendedName>
        <fullName evidence="5">Exodeoxyribonuclease 7 large subunit</fullName>
        <ecNumber evidence="5">3.1.11.6</ecNumber>
    </recommendedName>
    <alternativeName>
        <fullName evidence="5">Exodeoxyribonuclease VII large subunit</fullName>
        <shortName evidence="5">Exonuclease VII large subunit</shortName>
    </alternativeName>
</protein>
<dbReference type="EMBL" id="CP001801">
    <property type="protein sequence ID" value="ACX95285.1"/>
    <property type="molecule type" value="Genomic_DNA"/>
</dbReference>
<evidence type="ECO:0000313" key="10">
    <source>
        <dbReference type="Proteomes" id="UP000009102"/>
    </source>
</evidence>
<feature type="domain" description="OB-fold nucleic acid binding" evidence="8">
    <location>
        <begin position="5"/>
        <end position="97"/>
    </location>
</feature>
<evidence type="ECO:0000256" key="2">
    <source>
        <dbReference type="ARBA" id="ARBA00022722"/>
    </source>
</evidence>
<proteinExistence type="inferred from homology"/>
<dbReference type="InterPro" id="IPR020579">
    <property type="entry name" value="Exonuc_VII_lsu_C"/>
</dbReference>
<evidence type="ECO:0000256" key="6">
    <source>
        <dbReference type="RuleBase" id="RU004355"/>
    </source>
</evidence>
<keyword evidence="10" id="KW-1185">Reference proteome</keyword>
<keyword evidence="4 5" id="KW-0269">Exonuclease</keyword>
<dbReference type="HAMAP" id="MF_00378">
    <property type="entry name" value="Exonuc_7_L"/>
    <property type="match status" value="1"/>
</dbReference>
<dbReference type="eggNOG" id="COG1570">
    <property type="taxonomic scope" value="Bacteria"/>
</dbReference>
<dbReference type="EC" id="3.1.11.6" evidence="5"/>
<dbReference type="GO" id="GO:0008855">
    <property type="term" value="F:exodeoxyribonuclease VII activity"/>
    <property type="evidence" value="ECO:0007669"/>
    <property type="project" value="UniProtKB-UniRule"/>
</dbReference>
<comment type="subunit">
    <text evidence="5">Heterooligomer composed of large and small subunits.</text>
</comment>
<dbReference type="GO" id="GO:0009318">
    <property type="term" value="C:exodeoxyribonuclease VII complex"/>
    <property type="evidence" value="ECO:0007669"/>
    <property type="project" value="UniProtKB-UniRule"/>
</dbReference>
<feature type="domain" description="Exonuclease VII large subunit C-terminal" evidence="7">
    <location>
        <begin position="121"/>
        <end position="387"/>
    </location>
</feature>
<keyword evidence="2 5" id="KW-0540">Nuclease</keyword>
<dbReference type="KEGG" id="hna:Hneap_0428"/>
<evidence type="ECO:0000256" key="3">
    <source>
        <dbReference type="ARBA" id="ARBA00022801"/>
    </source>
</evidence>
<comment type="catalytic activity">
    <reaction evidence="5 6">
        <text>Exonucleolytic cleavage in either 5'- to 3'- or 3'- to 5'-direction to yield nucleoside 5'-phosphates.</text>
        <dbReference type="EC" id="3.1.11.6"/>
    </reaction>
</comment>